<feature type="chain" id="PRO_5016336331" description="DUF4440 domain-containing protein" evidence="1">
    <location>
        <begin position="20"/>
        <end position="396"/>
    </location>
</feature>
<dbReference type="Gene3D" id="3.20.20.150">
    <property type="entry name" value="Divalent-metal-dependent TIM barrel enzymes"/>
    <property type="match status" value="1"/>
</dbReference>
<dbReference type="SUPFAM" id="SSF51658">
    <property type="entry name" value="Xylose isomerase-like"/>
    <property type="match status" value="1"/>
</dbReference>
<keyword evidence="1" id="KW-0732">Signal</keyword>
<dbReference type="RefSeq" id="WP_111372842.1">
    <property type="nucleotide sequence ID" value="NZ_CP029480.1"/>
</dbReference>
<evidence type="ECO:0008006" key="6">
    <source>
        <dbReference type="Google" id="ProtNLM"/>
    </source>
</evidence>
<protein>
    <recommendedName>
        <fullName evidence="6">DUF4440 domain-containing protein</fullName>
    </recommendedName>
</protein>
<dbReference type="InterPro" id="IPR036237">
    <property type="entry name" value="Xyl_isomerase-like_sf"/>
</dbReference>
<dbReference type="InterPro" id="IPR032710">
    <property type="entry name" value="NTF2-like_dom_sf"/>
</dbReference>
<dbReference type="EMBL" id="CP029480">
    <property type="protein sequence ID" value="AWV99474.1"/>
    <property type="molecule type" value="Genomic_DNA"/>
</dbReference>
<dbReference type="SUPFAM" id="SSF54427">
    <property type="entry name" value="NTF2-like"/>
    <property type="match status" value="1"/>
</dbReference>
<dbReference type="Pfam" id="PF14534">
    <property type="entry name" value="DUF4440"/>
    <property type="match status" value="1"/>
</dbReference>
<name>A0A2Z4GE61_9BACT</name>
<dbReference type="PANTHER" id="PTHR12110:SF41">
    <property type="entry name" value="INOSOSE DEHYDRATASE"/>
    <property type="match status" value="1"/>
</dbReference>
<evidence type="ECO:0000313" key="4">
    <source>
        <dbReference type="EMBL" id="AWV99474.1"/>
    </source>
</evidence>
<evidence type="ECO:0000259" key="3">
    <source>
        <dbReference type="Pfam" id="PF14534"/>
    </source>
</evidence>
<accession>A0A2Z4GE61</accession>
<dbReference type="InterPro" id="IPR050312">
    <property type="entry name" value="IolE/XylAMocC-like"/>
</dbReference>
<feature type="domain" description="Xylose isomerase-like TIM barrel" evidence="2">
    <location>
        <begin position="44"/>
        <end position="252"/>
    </location>
</feature>
<dbReference type="OrthoDB" id="9798407at2"/>
<dbReference type="PANTHER" id="PTHR12110">
    <property type="entry name" value="HYDROXYPYRUVATE ISOMERASE"/>
    <property type="match status" value="1"/>
</dbReference>
<evidence type="ECO:0000313" key="5">
    <source>
        <dbReference type="Proteomes" id="UP000249873"/>
    </source>
</evidence>
<dbReference type="KEGG" id="als:DJ013_15415"/>
<dbReference type="Proteomes" id="UP000249873">
    <property type="component" value="Chromosome"/>
</dbReference>
<feature type="domain" description="DUF4440" evidence="3">
    <location>
        <begin position="286"/>
        <end position="389"/>
    </location>
</feature>
<dbReference type="AlphaFoldDB" id="A0A2Z4GE61"/>
<organism evidence="4 5">
    <name type="scientific">Arcticibacterium luteifluviistationis</name>
    <dbReference type="NCBI Taxonomy" id="1784714"/>
    <lineage>
        <taxon>Bacteria</taxon>
        <taxon>Pseudomonadati</taxon>
        <taxon>Bacteroidota</taxon>
        <taxon>Cytophagia</taxon>
        <taxon>Cytophagales</taxon>
        <taxon>Leadbetterellaceae</taxon>
        <taxon>Arcticibacterium</taxon>
    </lineage>
</organism>
<dbReference type="Gene3D" id="3.10.450.50">
    <property type="match status" value="1"/>
</dbReference>
<keyword evidence="5" id="KW-1185">Reference proteome</keyword>
<evidence type="ECO:0000259" key="2">
    <source>
        <dbReference type="Pfam" id="PF01261"/>
    </source>
</evidence>
<feature type="signal peptide" evidence="1">
    <location>
        <begin position="1"/>
        <end position="19"/>
    </location>
</feature>
<evidence type="ECO:0000256" key="1">
    <source>
        <dbReference type="SAM" id="SignalP"/>
    </source>
</evidence>
<dbReference type="InterPro" id="IPR027843">
    <property type="entry name" value="DUF4440"/>
</dbReference>
<proteinExistence type="predicted"/>
<sequence>MKKIIALSFCFALSFQTYAQEVGIIMGTARDLVKEDVEDGLIRLKNMGVKYIEGAGNRTMPNEEYKALLDKHGFQTIAGGTSFEQLQDPEKIKDIIKNLKFFGAEYAVCYWIPHNGNDFTLEDMKKGVAVFNKAGKQFAEAGLSFLYHAHGYEFRPYDGEGTMYDYMMANTDPRYVNVEMDVFWMRNPGQDPAALMRKYPNRIPVTHLKDRMIGSVDNLDGRQDKQRNVVLGTGDVNIAEVMKAAKEIGVKYHFIEDESARADVQLPMHLAFLRTQDLAVKAIDQSVIKLHKAMVNADSANLAYLTCEELTYGHSSGKIEGRKSFINSLTSGESDFVTLDFGTPDITVKGDVAWVRSTLNADVVDGGKPNTIALKILYVWTKEQGYWKLLARQAVK</sequence>
<dbReference type="InterPro" id="IPR013022">
    <property type="entry name" value="Xyl_isomerase-like_TIM-brl"/>
</dbReference>
<gene>
    <name evidence="4" type="ORF">DJ013_15415</name>
</gene>
<reference evidence="4 5" key="1">
    <citation type="submission" date="2018-05" db="EMBL/GenBank/DDBJ databases">
        <title>Complete genome sequence of Arcticibacterium luteifluviistationis SM1504T, a cytophagaceae bacterium isolated from Arctic surface seawater.</title>
        <authorList>
            <person name="Li Y."/>
            <person name="Qin Q.-L."/>
        </authorList>
    </citation>
    <scope>NUCLEOTIDE SEQUENCE [LARGE SCALE GENOMIC DNA]</scope>
    <source>
        <strain evidence="4 5">SM1504</strain>
    </source>
</reference>
<dbReference type="Pfam" id="PF01261">
    <property type="entry name" value="AP_endonuc_2"/>
    <property type="match status" value="1"/>
</dbReference>